<evidence type="ECO:0000256" key="1">
    <source>
        <dbReference type="ARBA" id="ARBA00023267"/>
    </source>
</evidence>
<dbReference type="InterPro" id="IPR001882">
    <property type="entry name" value="Biotin_BS"/>
</dbReference>
<dbReference type="InterPro" id="IPR011053">
    <property type="entry name" value="Single_hybrid_motif"/>
</dbReference>
<dbReference type="PANTHER" id="PTHR45266">
    <property type="entry name" value="OXALOACETATE DECARBOXYLASE ALPHA CHAIN"/>
    <property type="match status" value="1"/>
</dbReference>
<reference evidence="4" key="1">
    <citation type="submission" date="2022-02" db="EMBL/GenBank/DDBJ databases">
        <authorList>
            <person name="Leng L."/>
        </authorList>
    </citation>
    <scope>NUCLEOTIDE SEQUENCE</scope>
    <source>
        <strain evidence="4">JI</strain>
    </source>
</reference>
<feature type="region of interest" description="Disordered" evidence="2">
    <location>
        <begin position="22"/>
        <end position="41"/>
    </location>
</feature>
<sequence>MKKFRVTVNGEVYEVEIEEVGGSADSPTQLGAPVPPRTPEAAPLVSASAPIIVPGARNASSLSLGDAGTVTSPMPGMINDVKVKTGDQVKPGDVLIVLEAMKMENLIKADIAGTVKEVRVVKGQAVNGGDPLAVIA</sequence>
<dbReference type="Gene3D" id="2.40.50.100">
    <property type="match status" value="1"/>
</dbReference>
<dbReference type="EMBL" id="JAKOAV010000001">
    <property type="protein sequence ID" value="MDF9406830.1"/>
    <property type="molecule type" value="Genomic_DNA"/>
</dbReference>
<evidence type="ECO:0000259" key="3">
    <source>
        <dbReference type="PROSITE" id="PS50968"/>
    </source>
</evidence>
<comment type="caution">
    <text evidence="4">The sequence shown here is derived from an EMBL/GenBank/DDBJ whole genome shotgun (WGS) entry which is preliminary data.</text>
</comment>
<dbReference type="FunFam" id="2.40.50.100:FF:000003">
    <property type="entry name" value="Acetyl-CoA carboxylase biotin carboxyl carrier protein"/>
    <property type="match status" value="1"/>
</dbReference>
<dbReference type="Pfam" id="PF00364">
    <property type="entry name" value="Biotin_lipoyl"/>
    <property type="match status" value="1"/>
</dbReference>
<dbReference type="InterPro" id="IPR050709">
    <property type="entry name" value="Biotin_Carboxyl_Carrier/Decarb"/>
</dbReference>
<dbReference type="Proteomes" id="UP001154312">
    <property type="component" value="Unassembled WGS sequence"/>
</dbReference>
<protein>
    <submittedName>
        <fullName evidence="4">Biotin/lipoyl-binding protein</fullName>
    </submittedName>
</protein>
<dbReference type="SUPFAM" id="SSF51230">
    <property type="entry name" value="Single hybrid motif"/>
    <property type="match status" value="1"/>
</dbReference>
<keyword evidence="1" id="KW-0092">Biotin</keyword>
<proteinExistence type="predicted"/>
<name>A0A9X4GXI8_9FIRM</name>
<dbReference type="PROSITE" id="PS00188">
    <property type="entry name" value="BIOTIN"/>
    <property type="match status" value="1"/>
</dbReference>
<feature type="domain" description="Lipoyl-binding" evidence="3">
    <location>
        <begin position="61"/>
        <end position="136"/>
    </location>
</feature>
<keyword evidence="5" id="KW-1185">Reference proteome</keyword>
<evidence type="ECO:0000313" key="5">
    <source>
        <dbReference type="Proteomes" id="UP001154312"/>
    </source>
</evidence>
<accession>A0A9X4GXI8</accession>
<dbReference type="PROSITE" id="PS50968">
    <property type="entry name" value="BIOTINYL_LIPOYL"/>
    <property type="match status" value="1"/>
</dbReference>
<evidence type="ECO:0000313" key="4">
    <source>
        <dbReference type="EMBL" id="MDF9406830.1"/>
    </source>
</evidence>
<organism evidence="4 5">
    <name type="scientific">Pelotomaculum isophthalicicum JI</name>
    <dbReference type="NCBI Taxonomy" id="947010"/>
    <lineage>
        <taxon>Bacteria</taxon>
        <taxon>Bacillati</taxon>
        <taxon>Bacillota</taxon>
        <taxon>Clostridia</taxon>
        <taxon>Eubacteriales</taxon>
        <taxon>Desulfotomaculaceae</taxon>
        <taxon>Pelotomaculum</taxon>
    </lineage>
</organism>
<dbReference type="InterPro" id="IPR000089">
    <property type="entry name" value="Biotin_lipoyl"/>
</dbReference>
<dbReference type="AlphaFoldDB" id="A0A9X4GXI8"/>
<gene>
    <name evidence="4" type="ORF">L7E55_00400</name>
</gene>
<evidence type="ECO:0000256" key="2">
    <source>
        <dbReference type="SAM" id="MobiDB-lite"/>
    </source>
</evidence>
<dbReference type="CDD" id="cd06850">
    <property type="entry name" value="biotinyl_domain"/>
    <property type="match status" value="1"/>
</dbReference>
<dbReference type="PANTHER" id="PTHR45266:SF3">
    <property type="entry name" value="OXALOACETATE DECARBOXYLASE ALPHA CHAIN"/>
    <property type="match status" value="1"/>
</dbReference>
<dbReference type="RefSeq" id="WP_277441973.1">
    <property type="nucleotide sequence ID" value="NZ_JAKOAV010000001.1"/>
</dbReference>